<dbReference type="PANTHER" id="PTHR43210:SF2">
    <property type="entry name" value="ATP-DEPENDENT DETHIOBIOTIN SYNTHETASE BIOD 2"/>
    <property type="match status" value="1"/>
</dbReference>
<dbReference type="Proteomes" id="UP001500067">
    <property type="component" value="Unassembled WGS sequence"/>
</dbReference>
<accession>A0ABP8NHJ1</accession>
<feature type="binding site" evidence="9">
    <location>
        <begin position="187"/>
        <end position="189"/>
    </location>
    <ligand>
        <name>ATP</name>
        <dbReference type="ChEBI" id="CHEBI:30616"/>
    </ligand>
</feature>
<comment type="pathway">
    <text evidence="9">Cofactor biosynthesis; biotin biosynthesis; biotin from 7,8-diaminononanoate: step 1/2.</text>
</comment>
<keyword evidence="4 9" id="KW-0547">Nucleotide-binding</keyword>
<reference evidence="11" key="1">
    <citation type="journal article" date="2019" name="Int. J. Syst. Evol. Microbiol.">
        <title>The Global Catalogue of Microorganisms (GCM) 10K type strain sequencing project: providing services to taxonomists for standard genome sequencing and annotation.</title>
        <authorList>
            <consortium name="The Broad Institute Genomics Platform"/>
            <consortium name="The Broad Institute Genome Sequencing Center for Infectious Disease"/>
            <person name="Wu L."/>
            <person name="Ma J."/>
        </authorList>
    </citation>
    <scope>NUCLEOTIDE SEQUENCE [LARGE SCALE GENOMIC DNA]</scope>
    <source>
        <strain evidence="11">JCM 32105</strain>
    </source>
</reference>
<dbReference type="Pfam" id="PF13500">
    <property type="entry name" value="AAA_26"/>
    <property type="match status" value="1"/>
</dbReference>
<dbReference type="EMBL" id="BAABFA010000011">
    <property type="protein sequence ID" value="GAA4465945.1"/>
    <property type="molecule type" value="Genomic_DNA"/>
</dbReference>
<comment type="caution">
    <text evidence="9">Lacks conserved residue(s) required for the propagation of feature annotation.</text>
</comment>
<keyword evidence="11" id="KW-1185">Reference proteome</keyword>
<feature type="binding site" evidence="9">
    <location>
        <begin position="103"/>
        <end position="106"/>
    </location>
    <ligand>
        <name>ATP</name>
        <dbReference type="ChEBI" id="CHEBI:30616"/>
    </ligand>
</feature>
<evidence type="ECO:0000256" key="8">
    <source>
        <dbReference type="ARBA" id="ARBA00047386"/>
    </source>
</evidence>
<keyword evidence="3 9" id="KW-0479">Metal-binding</keyword>
<comment type="function">
    <text evidence="9">Catalyzes a mechanistically unusual reaction, the ATP-dependent insertion of CO2 between the N7 and N8 nitrogen atoms of 7,8-diaminopelargonic acid (DAPA, also called 7,8-diammoniononanoate) to form a ureido ring.</text>
</comment>
<dbReference type="EC" id="6.3.3.3" evidence="9"/>
<dbReference type="NCBIfam" id="TIGR00347">
    <property type="entry name" value="bioD"/>
    <property type="match status" value="1"/>
</dbReference>
<evidence type="ECO:0000256" key="3">
    <source>
        <dbReference type="ARBA" id="ARBA00022723"/>
    </source>
</evidence>
<proteinExistence type="inferred from homology"/>
<feature type="binding site" evidence="9">
    <location>
        <position position="47"/>
    </location>
    <ligand>
        <name>ATP</name>
        <dbReference type="ChEBI" id="CHEBI:30616"/>
    </ligand>
</feature>
<comment type="subcellular location">
    <subcellularLocation>
        <location evidence="9">Cytoplasm</location>
    </subcellularLocation>
</comment>
<feature type="binding site" evidence="9">
    <location>
        <position position="47"/>
    </location>
    <ligand>
        <name>Mg(2+)</name>
        <dbReference type="ChEBI" id="CHEBI:18420"/>
    </ligand>
</feature>
<sequence length="220" mass="23370">MGRKIENAIAVVGIHTGIGKTIVSAVLTQALDADYWKPIQAGTDDRDMLTVQRLIAKGAARVHPEAILLKMPASPHVAAAAEGIQIDHTTFQRPATDRPLIVETAGGVLSPVSASHTVADLVAYYGLPTILVSQNYLGSINHTLSAIECLRSRGILILGIIISGEKNDMSEGFISNYSKVPVLAHVPVLNTTNNTDVINTANNISSSLHVIRQVLGTANR</sequence>
<keyword evidence="7 9" id="KW-0460">Magnesium</keyword>
<dbReference type="InterPro" id="IPR004472">
    <property type="entry name" value="DTB_synth_BioD"/>
</dbReference>
<organism evidence="10 11">
    <name type="scientific">Nemorincola caseinilytica</name>
    <dbReference type="NCBI Taxonomy" id="2054315"/>
    <lineage>
        <taxon>Bacteria</taxon>
        <taxon>Pseudomonadati</taxon>
        <taxon>Bacteroidota</taxon>
        <taxon>Chitinophagia</taxon>
        <taxon>Chitinophagales</taxon>
        <taxon>Chitinophagaceae</taxon>
        <taxon>Nemorincola</taxon>
    </lineage>
</organism>
<dbReference type="HAMAP" id="MF_00336">
    <property type="entry name" value="BioD"/>
    <property type="match status" value="1"/>
</dbReference>
<evidence type="ECO:0000256" key="7">
    <source>
        <dbReference type="ARBA" id="ARBA00022842"/>
    </source>
</evidence>
<dbReference type="PIRSF" id="PIRSF006755">
    <property type="entry name" value="DTB_synth"/>
    <property type="match status" value="1"/>
</dbReference>
<evidence type="ECO:0000256" key="9">
    <source>
        <dbReference type="HAMAP-Rule" id="MF_00336"/>
    </source>
</evidence>
<name>A0ABP8NHJ1_9BACT</name>
<dbReference type="PANTHER" id="PTHR43210">
    <property type="entry name" value="DETHIOBIOTIN SYNTHETASE"/>
    <property type="match status" value="1"/>
</dbReference>
<protein>
    <recommendedName>
        <fullName evidence="9">ATP-dependent dethiobiotin synthetase BioD</fullName>
        <ecNumber evidence="9">6.3.3.3</ecNumber>
    </recommendedName>
    <alternativeName>
        <fullName evidence="9">DTB synthetase</fullName>
        <shortName evidence="9">DTBS</shortName>
    </alternativeName>
    <alternativeName>
        <fullName evidence="9">Dethiobiotin synthase</fullName>
    </alternativeName>
</protein>
<dbReference type="RefSeq" id="WP_345082189.1">
    <property type="nucleotide sequence ID" value="NZ_BAABFA010000011.1"/>
</dbReference>
<feature type="binding site" evidence="9">
    <location>
        <begin position="17"/>
        <end position="22"/>
    </location>
    <ligand>
        <name>ATP</name>
        <dbReference type="ChEBI" id="CHEBI:30616"/>
    </ligand>
</feature>
<keyword evidence="6 9" id="KW-0067">ATP-binding</keyword>
<evidence type="ECO:0000256" key="2">
    <source>
        <dbReference type="ARBA" id="ARBA00022598"/>
    </source>
</evidence>
<keyword evidence="5 9" id="KW-0093">Biotin biosynthesis</keyword>
<dbReference type="SUPFAM" id="SSF52540">
    <property type="entry name" value="P-loop containing nucleoside triphosphate hydrolases"/>
    <property type="match status" value="1"/>
</dbReference>
<feature type="binding site" evidence="9">
    <location>
        <position position="103"/>
    </location>
    <ligand>
        <name>Mg(2+)</name>
        <dbReference type="ChEBI" id="CHEBI:18420"/>
    </ligand>
</feature>
<keyword evidence="2 9" id="KW-0436">Ligase</keyword>
<feature type="active site" evidence="9">
    <location>
        <position position="37"/>
    </location>
</feature>
<comment type="cofactor">
    <cofactor evidence="9">
        <name>Mg(2+)</name>
        <dbReference type="ChEBI" id="CHEBI:18420"/>
    </cofactor>
</comment>
<evidence type="ECO:0000313" key="11">
    <source>
        <dbReference type="Proteomes" id="UP001500067"/>
    </source>
</evidence>
<feature type="binding site" evidence="9">
    <location>
        <position position="21"/>
    </location>
    <ligand>
        <name>Mg(2+)</name>
        <dbReference type="ChEBI" id="CHEBI:18420"/>
    </ligand>
</feature>
<comment type="caution">
    <text evidence="10">The sequence shown here is derived from an EMBL/GenBank/DDBJ whole genome shotgun (WGS) entry which is preliminary data.</text>
</comment>
<evidence type="ECO:0000256" key="1">
    <source>
        <dbReference type="ARBA" id="ARBA00022490"/>
    </source>
</evidence>
<evidence type="ECO:0000256" key="5">
    <source>
        <dbReference type="ARBA" id="ARBA00022756"/>
    </source>
</evidence>
<evidence type="ECO:0000256" key="4">
    <source>
        <dbReference type="ARBA" id="ARBA00022741"/>
    </source>
</evidence>
<evidence type="ECO:0000256" key="6">
    <source>
        <dbReference type="ARBA" id="ARBA00022840"/>
    </source>
</evidence>
<dbReference type="Gene3D" id="3.40.50.300">
    <property type="entry name" value="P-loop containing nucleotide triphosphate hydrolases"/>
    <property type="match status" value="1"/>
</dbReference>
<evidence type="ECO:0000313" key="10">
    <source>
        <dbReference type="EMBL" id="GAA4465945.1"/>
    </source>
</evidence>
<gene>
    <name evidence="9" type="primary">bioD</name>
    <name evidence="10" type="ORF">GCM10023093_19070</name>
</gene>
<comment type="catalytic activity">
    <reaction evidence="8">
        <text>(7R,8S)-8-amino-7-(carboxyamino)nonanoate + ATP = (4R,5S)-dethiobiotin + ADP + phosphate + H(+)</text>
        <dbReference type="Rhea" id="RHEA:63684"/>
        <dbReference type="ChEBI" id="CHEBI:15378"/>
        <dbReference type="ChEBI" id="CHEBI:30616"/>
        <dbReference type="ChEBI" id="CHEBI:43474"/>
        <dbReference type="ChEBI" id="CHEBI:149470"/>
        <dbReference type="ChEBI" id="CHEBI:149473"/>
        <dbReference type="ChEBI" id="CHEBI:456216"/>
    </reaction>
</comment>
<keyword evidence="1 9" id="KW-0963">Cytoplasm</keyword>
<dbReference type="CDD" id="cd03109">
    <property type="entry name" value="DTBS"/>
    <property type="match status" value="1"/>
</dbReference>
<comment type="subunit">
    <text evidence="9">Homodimer.</text>
</comment>
<comment type="catalytic activity">
    <reaction evidence="9">
        <text>(7R,8S)-7,8-diammoniononanoate + CO2 + ATP = (4R,5S)-dethiobiotin + ADP + phosphate + 3 H(+)</text>
        <dbReference type="Rhea" id="RHEA:15805"/>
        <dbReference type="ChEBI" id="CHEBI:15378"/>
        <dbReference type="ChEBI" id="CHEBI:16526"/>
        <dbReference type="ChEBI" id="CHEBI:30616"/>
        <dbReference type="ChEBI" id="CHEBI:43474"/>
        <dbReference type="ChEBI" id="CHEBI:149469"/>
        <dbReference type="ChEBI" id="CHEBI:149473"/>
        <dbReference type="ChEBI" id="CHEBI:456216"/>
        <dbReference type="EC" id="6.3.3.3"/>
    </reaction>
</comment>
<comment type="similarity">
    <text evidence="9">Belongs to the dethiobiotin synthetase family.</text>
</comment>
<dbReference type="InterPro" id="IPR027417">
    <property type="entry name" value="P-loop_NTPase"/>
</dbReference>